<reference evidence="1 2" key="1">
    <citation type="submission" date="2024-04" db="EMBL/GenBank/DDBJ databases">
        <title>Tritrichomonas musculus Genome.</title>
        <authorList>
            <person name="Alves-Ferreira E."/>
            <person name="Grigg M."/>
            <person name="Lorenzi H."/>
            <person name="Galac M."/>
        </authorList>
    </citation>
    <scope>NUCLEOTIDE SEQUENCE [LARGE SCALE GENOMIC DNA]</scope>
    <source>
        <strain evidence="1 2">EAF2021</strain>
    </source>
</reference>
<protein>
    <recommendedName>
        <fullName evidence="3">HTH CENPB-type domain-containing protein</fullName>
    </recommendedName>
</protein>
<sequence>MEDEEEVAEDDHKEVGKPQLVKDDEESLLLQHILVCQQHGNCMTPREARRWLEQVVFNRGKVVTLNRLWWYNFKEKHNRILKVMKIHCLEYRRFEATKGQVVDDFG</sequence>
<comment type="caution">
    <text evidence="1">The sequence shown here is derived from an EMBL/GenBank/DDBJ whole genome shotgun (WGS) entry which is preliminary data.</text>
</comment>
<proteinExistence type="predicted"/>
<accession>A0ABR2KJF6</accession>
<dbReference type="Proteomes" id="UP001470230">
    <property type="component" value="Unassembled WGS sequence"/>
</dbReference>
<evidence type="ECO:0000313" key="2">
    <source>
        <dbReference type="Proteomes" id="UP001470230"/>
    </source>
</evidence>
<keyword evidence="2" id="KW-1185">Reference proteome</keyword>
<name>A0ABR2KJF6_9EUKA</name>
<gene>
    <name evidence="1" type="ORF">M9Y10_028101</name>
</gene>
<organism evidence="1 2">
    <name type="scientific">Tritrichomonas musculus</name>
    <dbReference type="NCBI Taxonomy" id="1915356"/>
    <lineage>
        <taxon>Eukaryota</taxon>
        <taxon>Metamonada</taxon>
        <taxon>Parabasalia</taxon>
        <taxon>Tritrichomonadida</taxon>
        <taxon>Tritrichomonadidae</taxon>
        <taxon>Tritrichomonas</taxon>
    </lineage>
</organism>
<dbReference type="EMBL" id="JAPFFF010000004">
    <property type="protein sequence ID" value="KAK8890901.1"/>
    <property type="molecule type" value="Genomic_DNA"/>
</dbReference>
<evidence type="ECO:0008006" key="3">
    <source>
        <dbReference type="Google" id="ProtNLM"/>
    </source>
</evidence>
<evidence type="ECO:0000313" key="1">
    <source>
        <dbReference type="EMBL" id="KAK8890901.1"/>
    </source>
</evidence>